<reference evidence="2 3" key="1">
    <citation type="submission" date="2018-03" db="EMBL/GenBank/DDBJ databases">
        <authorList>
            <person name="Keele B.F."/>
        </authorList>
    </citation>
    <scope>NUCLEOTIDE SEQUENCE [LARGE SCALE GENOMIC DNA]</scope>
    <source>
        <strain evidence="2 3">CECT 8504</strain>
    </source>
</reference>
<proteinExistence type="predicted"/>
<organism evidence="2 3">
    <name type="scientific">Palleronia abyssalis</name>
    <dbReference type="NCBI Taxonomy" id="1501240"/>
    <lineage>
        <taxon>Bacteria</taxon>
        <taxon>Pseudomonadati</taxon>
        <taxon>Pseudomonadota</taxon>
        <taxon>Alphaproteobacteria</taxon>
        <taxon>Rhodobacterales</taxon>
        <taxon>Roseobacteraceae</taxon>
        <taxon>Palleronia</taxon>
    </lineage>
</organism>
<feature type="region of interest" description="Disordered" evidence="1">
    <location>
        <begin position="26"/>
        <end position="49"/>
    </location>
</feature>
<accession>A0A2R8C0R0</accession>
<dbReference type="AlphaFoldDB" id="A0A2R8C0R0"/>
<dbReference type="EMBL" id="ONZF01000013">
    <property type="protein sequence ID" value="SPJ25980.1"/>
    <property type="molecule type" value="Genomic_DNA"/>
</dbReference>
<evidence type="ECO:0000256" key="1">
    <source>
        <dbReference type="SAM" id="MobiDB-lite"/>
    </source>
</evidence>
<evidence type="ECO:0000313" key="2">
    <source>
        <dbReference type="EMBL" id="SPJ25980.1"/>
    </source>
</evidence>
<keyword evidence="3" id="KW-1185">Reference proteome</keyword>
<sequence length="49" mass="5097">MGEGASLQLANRQIGRVGAAFWYRGGRSHEGVDDPAAVTGEPGREVGRG</sequence>
<dbReference type="Proteomes" id="UP000244912">
    <property type="component" value="Unassembled WGS sequence"/>
</dbReference>
<evidence type="ECO:0000313" key="3">
    <source>
        <dbReference type="Proteomes" id="UP000244912"/>
    </source>
</evidence>
<protein>
    <submittedName>
        <fullName evidence="2">Uncharacterized protein</fullName>
    </submittedName>
</protein>
<name>A0A2R8C0R0_9RHOB</name>
<gene>
    <name evidence="2" type="ORF">PAA8504_03836</name>
</gene>